<comment type="subcellular location">
    <subcellularLocation>
        <location evidence="1">Nucleus</location>
    </subcellularLocation>
</comment>
<dbReference type="InterPro" id="IPR052035">
    <property type="entry name" value="ZnF_BED_domain_contain"/>
</dbReference>
<dbReference type="PANTHER" id="PTHR46481">
    <property type="entry name" value="ZINC FINGER BED DOMAIN-CONTAINING PROTEIN 4"/>
    <property type="match status" value="1"/>
</dbReference>
<keyword evidence="4" id="KW-0862">Zinc</keyword>
<protein>
    <recommendedName>
        <fullName evidence="11">HAT C-terminal dimerisation domain-containing protein</fullName>
    </recommendedName>
</protein>
<proteinExistence type="predicted"/>
<keyword evidence="5" id="KW-0539">Nucleus</keyword>
<evidence type="ECO:0000313" key="9">
    <source>
        <dbReference type="EMBL" id="KAF6525943.1"/>
    </source>
</evidence>
<keyword evidence="2" id="KW-0479">Metal-binding</keyword>
<dbReference type="Pfam" id="PF16787">
    <property type="entry name" value="NDC10_II"/>
    <property type="match status" value="1"/>
</dbReference>
<feature type="compositionally biased region" description="Basic and acidic residues" evidence="6">
    <location>
        <begin position="860"/>
        <end position="869"/>
    </location>
</feature>
<dbReference type="EMBL" id="JACDXP010000004">
    <property type="protein sequence ID" value="KAF6525943.1"/>
    <property type="molecule type" value="Genomic_DNA"/>
</dbReference>
<dbReference type="PANTHER" id="PTHR46481:SF10">
    <property type="entry name" value="ZINC FINGER BED DOMAIN-CONTAINING PROTEIN 39"/>
    <property type="match status" value="1"/>
</dbReference>
<dbReference type="Proteomes" id="UP000593570">
    <property type="component" value="Unassembled WGS sequence"/>
</dbReference>
<reference evidence="9 10" key="1">
    <citation type="journal article" date="2020" name="bioRxiv">
        <title>A chromosome-scale genome assembly for the Fusarium oxysporum strain Fo5176 to establish a model Arabidopsis-fungal pathosystem.</title>
        <authorList>
            <person name="Fokkens L."/>
            <person name="Guo L."/>
            <person name="Dora S."/>
            <person name="Wang B."/>
            <person name="Ye K."/>
            <person name="Sanchez-Rodriguez C."/>
            <person name="Croll D."/>
        </authorList>
    </citation>
    <scope>NUCLEOTIDE SEQUENCE [LARGE SCALE GENOMIC DNA]</scope>
    <source>
        <strain evidence="9 10">Fo5176</strain>
    </source>
</reference>
<organism evidence="9 10">
    <name type="scientific">Fusarium oxysporum f. sp. conglutinans</name>
    <dbReference type="NCBI Taxonomy" id="100902"/>
    <lineage>
        <taxon>Eukaryota</taxon>
        <taxon>Fungi</taxon>
        <taxon>Dikarya</taxon>
        <taxon>Ascomycota</taxon>
        <taxon>Pezizomycotina</taxon>
        <taxon>Sordariomycetes</taxon>
        <taxon>Hypocreomycetidae</taxon>
        <taxon>Hypocreales</taxon>
        <taxon>Nectriaceae</taxon>
        <taxon>Fusarium</taxon>
        <taxon>Fusarium oxysporum species complex</taxon>
    </lineage>
</organism>
<feature type="region of interest" description="Disordered" evidence="6">
    <location>
        <begin position="852"/>
        <end position="871"/>
    </location>
</feature>
<accession>A0A8H6GWQ5</accession>
<dbReference type="GO" id="GO:0008270">
    <property type="term" value="F:zinc ion binding"/>
    <property type="evidence" value="ECO:0007669"/>
    <property type="project" value="UniProtKB-KW"/>
</dbReference>
<feature type="domain" description="HAT C-terminal dimerisation" evidence="7">
    <location>
        <begin position="673"/>
        <end position="751"/>
    </location>
</feature>
<dbReference type="Gene3D" id="1.10.443.20">
    <property type="entry name" value="Centromere DNA-binding protein complex CBF3 subunit, domain 2"/>
    <property type="match status" value="2"/>
</dbReference>
<evidence type="ECO:0000259" key="8">
    <source>
        <dbReference type="Pfam" id="PF16787"/>
    </source>
</evidence>
<evidence type="ECO:0000313" key="10">
    <source>
        <dbReference type="Proteomes" id="UP000593570"/>
    </source>
</evidence>
<gene>
    <name evidence="9" type="ORF">HZS61_011738</name>
</gene>
<dbReference type="SUPFAM" id="SSF53098">
    <property type="entry name" value="Ribonuclease H-like"/>
    <property type="match status" value="1"/>
</dbReference>
<feature type="region of interest" description="Disordered" evidence="6">
    <location>
        <begin position="49"/>
        <end position="75"/>
    </location>
</feature>
<dbReference type="AlphaFoldDB" id="A0A8H6GWQ5"/>
<evidence type="ECO:0000256" key="1">
    <source>
        <dbReference type="ARBA" id="ARBA00004123"/>
    </source>
</evidence>
<evidence type="ECO:0000256" key="6">
    <source>
        <dbReference type="SAM" id="MobiDB-lite"/>
    </source>
</evidence>
<dbReference type="GO" id="GO:0003677">
    <property type="term" value="F:DNA binding"/>
    <property type="evidence" value="ECO:0007669"/>
    <property type="project" value="InterPro"/>
</dbReference>
<dbReference type="InterPro" id="IPR012337">
    <property type="entry name" value="RNaseH-like_sf"/>
</dbReference>
<evidence type="ECO:0000259" key="7">
    <source>
        <dbReference type="Pfam" id="PF05699"/>
    </source>
</evidence>
<sequence>MFFIELNHQDQPIGHVWCCSRCDTKGRPEFFSVQATSSAADHLRKAHRITPASQSNPSDDSAIDLQSHATPKRPRLDQSIIPKAKVKAVQELSVGFVIDSDVPFTIFEHKFLKELFYQFDHELALQIPWSSSSITRELQKIFESKADIIKAELGSALTKIHISFDLWTSPNRLAIMAVFAHFIDKFGNQQSRLLALRRQLGIHSGEILAETLFEIVQLWDIRGQVGKVISDNVTTNDTCLSYFYRQLNPSIRPADIKARRMRCYGHVLNLVARAFLFGKDAESFELESDINGMRGLQEQDLRHWRSKGPIGKLHNIVKFIRSSPQRSEYFKRIAHEQEDEGYHLCEESTAELDVILNNETRWNSTYMMMERALRKQTDIRAYIFALEGEKDEEKRIPADDILSKEDWRVLGEVNEILTPLYHQTMRTQGWGKGDSHGRLWEVLVGMEYLLEHFEDWKGFYNEFTTETIRATNLNDPELIGRASAPLRGTNTRSARSRRRPARFDGEEVYVSQQRSQAPTFTVAALPEHSQAEYAELDKPPASKISQKSSLPADHRAYIRASINNGWKKLDEYYSKLGESPLFAAAVILHPRFGISWLEATWATEEQLAWVRDAKAGIKDYFARWYQSNQRTDDLQSKSASSLTNRGKEDDHYTQWINSRTKKAFATSSSVSEMDKYLRLEPQDTQEPIQWWRDHKPSFPVLSSFALDVFAIPAMATDCERQFSLAKLTLTSQRLAMGADTLERVHCLRNWVRHGGEQLEAAALAEAESLAEALEVPLAEAAELLADDREGYVPPTALAPAAADLAEGSLLTRGTIDAYIAAVIELWRLQVAHGNANTENPRGAAVRGFLEQRGRQRGKHDRASFKDRGTDGIQAGYSPDEWLRVQDLLLSRAAYMPQNLRTRVDLLFGHYYLLRGENRRKMELADLSLLDYPSSEGPTPCGCLVTLLRDALLLALARRRRAVPVLLAPPGLLQETWRIFGAAGLMASKKTHLPRRVGAQDAETHGTSLAQISQAGRWNQSVLCQAYLTHLPRQFMHIIAGFSALPGDYFLAHAAYEPPYVLQKQLWPWIEEWEPRFEACARRGYGEPLSLLVQYALPELSGVLESTREAVLHNSQRLAIRLEARLEGIQGGLDALLQGKVPVTFTGHFGAGAVDSPYLELQYGSGSGSRASSTRVQFCRRKVVWDELLARTASGKSEEEAVAELELLRAGRSLNRLVDELK</sequence>
<evidence type="ECO:0008006" key="11">
    <source>
        <dbReference type="Google" id="ProtNLM"/>
    </source>
</evidence>
<name>A0A8H6GWQ5_FUSOX</name>
<evidence type="ECO:0000256" key="4">
    <source>
        <dbReference type="ARBA" id="ARBA00022833"/>
    </source>
</evidence>
<dbReference type="InterPro" id="IPR008906">
    <property type="entry name" value="HATC_C_dom"/>
</dbReference>
<feature type="domain" description="Ndc10" evidence="8">
    <location>
        <begin position="977"/>
        <end position="1114"/>
    </location>
</feature>
<keyword evidence="3" id="KW-0863">Zinc-finger</keyword>
<dbReference type="InterPro" id="IPR031872">
    <property type="entry name" value="NDC10_II"/>
</dbReference>
<dbReference type="Pfam" id="PF05699">
    <property type="entry name" value="Dimer_Tnp_hAT"/>
    <property type="match status" value="1"/>
</dbReference>
<evidence type="ECO:0000256" key="2">
    <source>
        <dbReference type="ARBA" id="ARBA00022723"/>
    </source>
</evidence>
<dbReference type="InterPro" id="IPR038279">
    <property type="entry name" value="Ndc10_dom2_sf"/>
</dbReference>
<dbReference type="GO" id="GO:0005634">
    <property type="term" value="C:nucleus"/>
    <property type="evidence" value="ECO:0007669"/>
    <property type="project" value="UniProtKB-SubCell"/>
</dbReference>
<dbReference type="GO" id="GO:0046983">
    <property type="term" value="F:protein dimerization activity"/>
    <property type="evidence" value="ECO:0007669"/>
    <property type="project" value="InterPro"/>
</dbReference>
<evidence type="ECO:0000256" key="5">
    <source>
        <dbReference type="ARBA" id="ARBA00023242"/>
    </source>
</evidence>
<evidence type="ECO:0000256" key="3">
    <source>
        <dbReference type="ARBA" id="ARBA00022771"/>
    </source>
</evidence>
<comment type="caution">
    <text evidence="9">The sequence shown here is derived from an EMBL/GenBank/DDBJ whole genome shotgun (WGS) entry which is preliminary data.</text>
</comment>